<feature type="domain" description="N-terminal Ras-GEF" evidence="5">
    <location>
        <begin position="141"/>
        <end position="266"/>
    </location>
</feature>
<dbReference type="OrthoDB" id="20825at2759"/>
<evidence type="ECO:0000256" key="3">
    <source>
        <dbReference type="SAM" id="MobiDB-lite"/>
    </source>
</evidence>
<dbReference type="SUPFAM" id="SSF48366">
    <property type="entry name" value="Ras GEF"/>
    <property type="match status" value="1"/>
</dbReference>
<name>A0A814MXP5_ADIRI</name>
<evidence type="ECO:0000313" key="7">
    <source>
        <dbReference type="Proteomes" id="UP000663852"/>
    </source>
</evidence>
<dbReference type="GO" id="GO:0005886">
    <property type="term" value="C:plasma membrane"/>
    <property type="evidence" value="ECO:0007669"/>
    <property type="project" value="TreeGrafter"/>
</dbReference>
<dbReference type="PANTHER" id="PTHR23113:SF356">
    <property type="entry name" value="FI05912P-RELATED"/>
    <property type="match status" value="1"/>
</dbReference>
<comment type="caution">
    <text evidence="6">The sequence shown here is derived from an EMBL/GenBank/DDBJ whole genome shotgun (WGS) entry which is preliminary data.</text>
</comment>
<dbReference type="InterPro" id="IPR000651">
    <property type="entry name" value="Ras-like_Gua-exchang_fac_N"/>
</dbReference>
<accession>A0A814MXP5</accession>
<dbReference type="PROSITE" id="PS50009">
    <property type="entry name" value="RASGEF_CAT"/>
    <property type="match status" value="1"/>
</dbReference>
<feature type="region of interest" description="Disordered" evidence="3">
    <location>
        <begin position="112"/>
        <end position="138"/>
    </location>
</feature>
<protein>
    <submittedName>
        <fullName evidence="6">Uncharacterized protein</fullName>
    </submittedName>
</protein>
<evidence type="ECO:0000259" key="4">
    <source>
        <dbReference type="PROSITE" id="PS50009"/>
    </source>
</evidence>
<dbReference type="GO" id="GO:0005085">
    <property type="term" value="F:guanyl-nucleotide exchange factor activity"/>
    <property type="evidence" value="ECO:0007669"/>
    <property type="project" value="UniProtKB-KW"/>
</dbReference>
<dbReference type="InterPro" id="IPR008937">
    <property type="entry name" value="Ras-like_GEF"/>
</dbReference>
<dbReference type="SMART" id="SM00147">
    <property type="entry name" value="RasGEF"/>
    <property type="match status" value="1"/>
</dbReference>
<dbReference type="InterPro" id="IPR001895">
    <property type="entry name" value="RASGEF_cat_dom"/>
</dbReference>
<evidence type="ECO:0000256" key="1">
    <source>
        <dbReference type="ARBA" id="ARBA00022658"/>
    </source>
</evidence>
<dbReference type="GO" id="GO:0007265">
    <property type="term" value="P:Ras protein signal transduction"/>
    <property type="evidence" value="ECO:0007669"/>
    <property type="project" value="TreeGrafter"/>
</dbReference>
<reference evidence="6" key="1">
    <citation type="submission" date="2021-02" db="EMBL/GenBank/DDBJ databases">
        <authorList>
            <person name="Nowell W R."/>
        </authorList>
    </citation>
    <scope>NUCLEOTIDE SEQUENCE</scope>
</reference>
<proteinExistence type="predicted"/>
<gene>
    <name evidence="6" type="ORF">EDS130_LOCUS19147</name>
</gene>
<evidence type="ECO:0000256" key="2">
    <source>
        <dbReference type="PROSITE-ProRule" id="PRU00168"/>
    </source>
</evidence>
<dbReference type="PANTHER" id="PTHR23113">
    <property type="entry name" value="GUANINE NUCLEOTIDE EXCHANGE FACTOR"/>
    <property type="match status" value="1"/>
</dbReference>
<evidence type="ECO:0000313" key="6">
    <source>
        <dbReference type="EMBL" id="CAF1084477.1"/>
    </source>
</evidence>
<organism evidence="6 7">
    <name type="scientific">Adineta ricciae</name>
    <name type="common">Rotifer</name>
    <dbReference type="NCBI Taxonomy" id="249248"/>
    <lineage>
        <taxon>Eukaryota</taxon>
        <taxon>Metazoa</taxon>
        <taxon>Spiralia</taxon>
        <taxon>Gnathifera</taxon>
        <taxon>Rotifera</taxon>
        <taxon>Eurotatoria</taxon>
        <taxon>Bdelloidea</taxon>
        <taxon>Adinetida</taxon>
        <taxon>Adinetidae</taxon>
        <taxon>Adineta</taxon>
    </lineage>
</organism>
<dbReference type="EMBL" id="CAJNOJ010000091">
    <property type="protein sequence ID" value="CAF1084477.1"/>
    <property type="molecule type" value="Genomic_DNA"/>
</dbReference>
<dbReference type="Gene3D" id="1.10.840.10">
    <property type="entry name" value="Ras guanine-nucleotide exchange factors catalytic domain"/>
    <property type="match status" value="1"/>
</dbReference>
<evidence type="ECO:0000259" key="5">
    <source>
        <dbReference type="PROSITE" id="PS50212"/>
    </source>
</evidence>
<dbReference type="Gene3D" id="1.20.870.10">
    <property type="entry name" value="Son of sevenless (SoS) protein Chain: S domain 1"/>
    <property type="match status" value="1"/>
</dbReference>
<sequence>MNSVPSSADLCTERYTDEAPIYRANCSCRVTSSSTNNYQRYSHIPSTQENTDSSQKQHSYTVNPRHGHFNNLRQHINVGTSSRLYGKSFSTAYYDRVRAQVYLNTPMHSQSKSAFLPPKSSMPQETLPKNVSEASSDNDDPPLDYLNYTIDSLIQRLVPTDTYKPKVTFINPMLMCSRLHIRPSVLLNKLACLSINSLRKYTPDQGVRIMTNFLEILSHWTETFPYDFRNDEMISQFEELLRKLNSYEPSFRSITKRIDKQLRSKLSKLDDYEDYIRQLNKMSSKSLNQIALDTSIIDRCSTPILFAEQVTYIELSRLKPIGAEEILQYFITKSASEDARAETKETKASSQLKSSHVAHDIKLTFTFETYIQWFNRLTFFVATEIVKHTQRRLRIQLVTYFIDAAYHCLLLNNFNSMFAILGGLNMQPVKRLTRTWAKVSLEKFTQLEQFKNVSKNFTYYRTQLKRAMENARTRQWQVDRMVIPFTSLISQDVYFIKTRSKNYTTEGGINLQKYYSISKCVLEEFIQCQQSNCSFQRNDQIINFIITSPTFSEDALMLASFECEPATTTYEIKILAELQSKNQ</sequence>
<dbReference type="CDD" id="cd06224">
    <property type="entry name" value="REM"/>
    <property type="match status" value="1"/>
</dbReference>
<dbReference type="InterPro" id="IPR023578">
    <property type="entry name" value="Ras_GEF_dom_sf"/>
</dbReference>
<dbReference type="Proteomes" id="UP000663852">
    <property type="component" value="Unassembled WGS sequence"/>
</dbReference>
<dbReference type="InterPro" id="IPR036964">
    <property type="entry name" value="RASGEF_cat_dom_sf"/>
</dbReference>
<feature type="domain" description="Ras-GEF" evidence="4">
    <location>
        <begin position="302"/>
        <end position="566"/>
    </location>
</feature>
<dbReference type="Pfam" id="PF00617">
    <property type="entry name" value="RasGEF"/>
    <property type="match status" value="1"/>
</dbReference>
<dbReference type="PROSITE" id="PS50212">
    <property type="entry name" value="RASGEF_NTER"/>
    <property type="match status" value="1"/>
</dbReference>
<feature type="compositionally biased region" description="Polar residues" evidence="3">
    <location>
        <begin position="121"/>
        <end position="135"/>
    </location>
</feature>
<dbReference type="AlphaFoldDB" id="A0A814MXP5"/>
<keyword evidence="1 2" id="KW-0344">Guanine-nucleotide releasing factor</keyword>